<evidence type="ECO:0000313" key="2">
    <source>
        <dbReference type="Proteomes" id="UP000663844"/>
    </source>
</evidence>
<comment type="caution">
    <text evidence="1">The sequence shown here is derived from an EMBL/GenBank/DDBJ whole genome shotgun (WGS) entry which is preliminary data.</text>
</comment>
<gene>
    <name evidence="1" type="ORF">OXD698_LOCUS53376</name>
</gene>
<reference evidence="1" key="1">
    <citation type="submission" date="2021-02" db="EMBL/GenBank/DDBJ databases">
        <authorList>
            <person name="Nowell W R."/>
        </authorList>
    </citation>
    <scope>NUCLEOTIDE SEQUENCE</scope>
</reference>
<dbReference type="Proteomes" id="UP000663844">
    <property type="component" value="Unassembled WGS sequence"/>
</dbReference>
<sequence length="81" mass="9060">MTTISALNHHFTQLSTNTMLSPSQTPKRENIKYKKLDAPLPSSLGPFSFPSNLISKENELTVEHNDIPNLLDKESSSNSIY</sequence>
<dbReference type="AlphaFoldDB" id="A0A820RD42"/>
<accession>A0A820RD42</accession>
<dbReference type="EMBL" id="CAJOAZ010030509">
    <property type="protein sequence ID" value="CAF4433501.1"/>
    <property type="molecule type" value="Genomic_DNA"/>
</dbReference>
<name>A0A820RD42_9BILA</name>
<protein>
    <submittedName>
        <fullName evidence="1">Uncharacterized protein</fullName>
    </submittedName>
</protein>
<evidence type="ECO:0000313" key="1">
    <source>
        <dbReference type="EMBL" id="CAF4433501.1"/>
    </source>
</evidence>
<organism evidence="1 2">
    <name type="scientific">Adineta steineri</name>
    <dbReference type="NCBI Taxonomy" id="433720"/>
    <lineage>
        <taxon>Eukaryota</taxon>
        <taxon>Metazoa</taxon>
        <taxon>Spiralia</taxon>
        <taxon>Gnathifera</taxon>
        <taxon>Rotifera</taxon>
        <taxon>Eurotatoria</taxon>
        <taxon>Bdelloidea</taxon>
        <taxon>Adinetida</taxon>
        <taxon>Adinetidae</taxon>
        <taxon>Adineta</taxon>
    </lineage>
</organism>
<proteinExistence type="predicted"/>